<dbReference type="Gene3D" id="1.20.1220.20">
    <property type="entry name" value="Uncharcterised protein PF01724"/>
    <property type="match status" value="1"/>
</dbReference>
<proteinExistence type="predicted"/>
<evidence type="ECO:0008006" key="3">
    <source>
        <dbReference type="Google" id="ProtNLM"/>
    </source>
</evidence>
<dbReference type="STRING" id="317619.GCA_000332315_02199"/>
<keyword evidence="2" id="KW-1185">Reference proteome</keyword>
<dbReference type="Pfam" id="PF01724">
    <property type="entry name" value="DUF29"/>
    <property type="match status" value="1"/>
</dbReference>
<dbReference type="eggNOG" id="COG2442">
    <property type="taxonomic scope" value="Bacteria"/>
</dbReference>
<dbReference type="PANTHER" id="PTHR34235:SF3">
    <property type="entry name" value="SLR1203 PROTEIN"/>
    <property type="match status" value="1"/>
</dbReference>
<dbReference type="EMBL" id="AJTX02000006">
    <property type="protein sequence ID" value="KKI99139.1"/>
    <property type="molecule type" value="Genomic_DNA"/>
</dbReference>
<protein>
    <recommendedName>
        <fullName evidence="3">DUF29 domain-containing protein</fullName>
    </recommendedName>
</protein>
<dbReference type="RefSeq" id="WP_016925375.1">
    <property type="nucleotide sequence ID" value="NZ_KB235937.1"/>
</dbReference>
<evidence type="ECO:0000313" key="2">
    <source>
        <dbReference type="Proteomes" id="UP000034681"/>
    </source>
</evidence>
<dbReference type="Proteomes" id="UP000034681">
    <property type="component" value="Unassembled WGS sequence"/>
</dbReference>
<comment type="caution">
    <text evidence="1">The sequence shown here is derived from an EMBL/GenBank/DDBJ whole genome shotgun (WGS) entry which is preliminary data.</text>
</comment>
<dbReference type="AlphaFoldDB" id="A0A0M2PSP1"/>
<name>A0A0M2PSP1_PROHO</name>
<accession>A0A0M2PSP1</accession>
<sequence length="157" mass="19057">MVQEITQSRLSLYEQDYQLWLMATARQLSERQFDDLDIEHLLEEVLELGRRDKRRLESLLTRLWEHLLKLRYWEAERIQNRGHWEGEITNFRVQIKRELKVSPSLQRYLEEVMGECYGDARRVVARRAELPLEVLPEEPISTLEELLSFDWFSFSEF</sequence>
<dbReference type="OrthoDB" id="5769308at2"/>
<organism evidence="1 2">
    <name type="scientific">Prochlorothrix hollandica PCC 9006 = CALU 1027</name>
    <dbReference type="NCBI Taxonomy" id="317619"/>
    <lineage>
        <taxon>Bacteria</taxon>
        <taxon>Bacillati</taxon>
        <taxon>Cyanobacteriota</taxon>
        <taxon>Cyanophyceae</taxon>
        <taxon>Prochlorotrichales</taxon>
        <taxon>Prochlorotrichaceae</taxon>
        <taxon>Prochlorothrix</taxon>
    </lineage>
</organism>
<dbReference type="PANTHER" id="PTHR34235">
    <property type="entry name" value="SLR1203 PROTEIN-RELATED"/>
    <property type="match status" value="1"/>
</dbReference>
<dbReference type="InterPro" id="IPR002636">
    <property type="entry name" value="DUF29"/>
</dbReference>
<reference evidence="1" key="1">
    <citation type="submission" date="2012-04" db="EMBL/GenBank/DDBJ databases">
        <authorList>
            <person name="Borisov I.G."/>
            <person name="Ivanikova N.V."/>
            <person name="Pinevich A.V."/>
        </authorList>
    </citation>
    <scope>NUCLEOTIDE SEQUENCE</scope>
    <source>
        <strain evidence="1">CALU 1027</strain>
    </source>
</reference>
<gene>
    <name evidence="1" type="ORF">PROH_15300</name>
</gene>
<evidence type="ECO:0000313" key="1">
    <source>
        <dbReference type="EMBL" id="KKI99139.1"/>
    </source>
</evidence>